<evidence type="ECO:0000256" key="1">
    <source>
        <dbReference type="ARBA" id="ARBA00022694"/>
    </source>
</evidence>
<feature type="domain" description="CMP/dCMP-type deaminase" evidence="8">
    <location>
        <begin position="64"/>
        <end position="211"/>
    </location>
</feature>
<keyword evidence="1 6" id="KW-0819">tRNA processing</keyword>
<feature type="compositionally biased region" description="Low complexity" evidence="7">
    <location>
        <begin position="137"/>
        <end position="153"/>
    </location>
</feature>
<feature type="region of interest" description="Disordered" evidence="7">
    <location>
        <begin position="136"/>
        <end position="160"/>
    </location>
</feature>
<accession>A0ABU8ZPS8</accession>
<protein>
    <recommendedName>
        <fullName evidence="6">tRNA-specific adenosine deaminase</fullName>
        <ecNumber evidence="6">3.5.4.33</ecNumber>
    </recommendedName>
</protein>
<gene>
    <name evidence="6" type="primary">tadA</name>
    <name evidence="9" type="ORF">V8P97_07345</name>
</gene>
<dbReference type="PANTHER" id="PTHR11079:SF202">
    <property type="entry name" value="TRNA-SPECIFIC ADENOSINE DEAMINASE"/>
    <property type="match status" value="1"/>
</dbReference>
<evidence type="ECO:0000256" key="6">
    <source>
        <dbReference type="HAMAP-Rule" id="MF_00972"/>
    </source>
</evidence>
<evidence type="ECO:0000256" key="4">
    <source>
        <dbReference type="ARBA" id="ARBA00022833"/>
    </source>
</evidence>
<evidence type="ECO:0000256" key="5">
    <source>
        <dbReference type="ARBA" id="ARBA00048045"/>
    </source>
</evidence>
<keyword evidence="3 6" id="KW-0378">Hydrolase</keyword>
<sequence length="247" mass="25687">MTSMAPGQEESAASAGPSPTPCAWNGRGVAAAGGGRSLSSPGSFTGPLLRIPVRQACQTGHVYQEWEEAMDSALRLAGRAGEGGDVPVGAVVLGPGPDRTVLGEGFNRRQAAGDPLAHAEVEAIRQACLAGVGGRSSAGRGDLPTYRRSSGLRCPPPGRPPLQGRGWSLEDCTIVVTLEPCPMCAGAILSCHLGRVVFGAWDPKMGACGSVWDILRDPHVGPSPEVIGGVRQEECARVLRGFFQERR</sequence>
<feature type="binding site" evidence="6">
    <location>
        <position position="184"/>
    </location>
    <ligand>
        <name>Zn(2+)</name>
        <dbReference type="ChEBI" id="CHEBI:29105"/>
        <note>catalytic</note>
    </ligand>
</feature>
<dbReference type="SUPFAM" id="SSF53927">
    <property type="entry name" value="Cytidine deaminase-like"/>
    <property type="match status" value="1"/>
</dbReference>
<reference evidence="9 10" key="1">
    <citation type="submission" date="2024-02" db="EMBL/GenBank/DDBJ databases">
        <title>Bifidobacterium honeyensis sp. nov., isolated from the comb honey.</title>
        <authorList>
            <person name="Liu W."/>
            <person name="Li Y."/>
        </authorList>
    </citation>
    <scope>NUCLEOTIDE SEQUENCE [LARGE SCALE GENOMIC DNA]</scope>
    <source>
        <strain evidence="9 10">IMAU50988</strain>
    </source>
</reference>
<dbReference type="CDD" id="cd01285">
    <property type="entry name" value="nucleoside_deaminase"/>
    <property type="match status" value="1"/>
</dbReference>
<proteinExistence type="inferred from homology"/>
<dbReference type="Pfam" id="PF00383">
    <property type="entry name" value="dCMP_cyt_deam_1"/>
    <property type="match status" value="1"/>
</dbReference>
<feature type="region of interest" description="Disordered" evidence="7">
    <location>
        <begin position="1"/>
        <end position="21"/>
    </location>
</feature>
<dbReference type="PANTHER" id="PTHR11079">
    <property type="entry name" value="CYTOSINE DEAMINASE FAMILY MEMBER"/>
    <property type="match status" value="1"/>
</dbReference>
<organism evidence="9 10">
    <name type="scientific">Bifidobacterium favimelis</name>
    <dbReference type="NCBI Taxonomy" id="3122979"/>
    <lineage>
        <taxon>Bacteria</taxon>
        <taxon>Bacillati</taxon>
        <taxon>Actinomycetota</taxon>
        <taxon>Actinomycetes</taxon>
        <taxon>Bifidobacteriales</taxon>
        <taxon>Bifidobacteriaceae</taxon>
        <taxon>Bifidobacterium</taxon>
    </lineage>
</organism>
<evidence type="ECO:0000256" key="3">
    <source>
        <dbReference type="ARBA" id="ARBA00022801"/>
    </source>
</evidence>
<keyword evidence="10" id="KW-1185">Reference proteome</keyword>
<name>A0ABU8ZPS8_9BIFI</name>
<comment type="subunit">
    <text evidence="6">Homodimer.</text>
</comment>
<feature type="active site" description="Proton donor" evidence="6">
    <location>
        <position position="120"/>
    </location>
</feature>
<dbReference type="EC" id="3.5.4.33" evidence="6"/>
<feature type="binding site" evidence="6">
    <location>
        <position position="118"/>
    </location>
    <ligand>
        <name>Zn(2+)</name>
        <dbReference type="ChEBI" id="CHEBI:29105"/>
        <note>catalytic</note>
    </ligand>
</feature>
<evidence type="ECO:0000313" key="10">
    <source>
        <dbReference type="Proteomes" id="UP001373159"/>
    </source>
</evidence>
<comment type="function">
    <text evidence="6">Catalyzes the deamination of adenosine to inosine at the wobble position 34 of tRNA(Arg2).</text>
</comment>
<evidence type="ECO:0000313" key="9">
    <source>
        <dbReference type="EMBL" id="MEK0307273.1"/>
    </source>
</evidence>
<dbReference type="PROSITE" id="PS51747">
    <property type="entry name" value="CYT_DCMP_DEAMINASES_2"/>
    <property type="match status" value="1"/>
</dbReference>
<evidence type="ECO:0000256" key="2">
    <source>
        <dbReference type="ARBA" id="ARBA00022723"/>
    </source>
</evidence>
<dbReference type="Proteomes" id="UP001373159">
    <property type="component" value="Unassembled WGS sequence"/>
</dbReference>
<dbReference type="EMBL" id="JBANBB010000003">
    <property type="protein sequence ID" value="MEK0307273.1"/>
    <property type="molecule type" value="Genomic_DNA"/>
</dbReference>
<dbReference type="InterPro" id="IPR016193">
    <property type="entry name" value="Cytidine_deaminase-like"/>
</dbReference>
<comment type="similarity">
    <text evidence="6">Belongs to the cytidine and deoxycytidylate deaminase family.</text>
</comment>
<comment type="cofactor">
    <cofactor evidence="6">
        <name>Zn(2+)</name>
        <dbReference type="ChEBI" id="CHEBI:29105"/>
    </cofactor>
    <text evidence="6">Binds 1 zinc ion per subunit.</text>
</comment>
<dbReference type="Gene3D" id="3.40.140.10">
    <property type="entry name" value="Cytidine Deaminase, domain 2"/>
    <property type="match status" value="1"/>
</dbReference>
<comment type="caution">
    <text evidence="9">The sequence shown here is derived from an EMBL/GenBank/DDBJ whole genome shotgun (WGS) entry which is preliminary data.</text>
</comment>
<dbReference type="GO" id="GO:0052717">
    <property type="term" value="F:tRNA-specific adenosine-34 deaminase activity"/>
    <property type="evidence" value="ECO:0007669"/>
    <property type="project" value="UniProtKB-EC"/>
</dbReference>
<evidence type="ECO:0000259" key="8">
    <source>
        <dbReference type="PROSITE" id="PS51747"/>
    </source>
</evidence>
<keyword evidence="4 6" id="KW-0862">Zinc</keyword>
<keyword evidence="2 6" id="KW-0479">Metal-binding</keyword>
<feature type="binding site" evidence="6">
    <location>
        <position position="181"/>
    </location>
    <ligand>
        <name>Zn(2+)</name>
        <dbReference type="ChEBI" id="CHEBI:29105"/>
        <note>catalytic</note>
    </ligand>
</feature>
<dbReference type="HAMAP" id="MF_00972">
    <property type="entry name" value="tRNA_aden_deaminase"/>
    <property type="match status" value="1"/>
</dbReference>
<dbReference type="InterPro" id="IPR028883">
    <property type="entry name" value="tRNA_aden_deaminase"/>
</dbReference>
<evidence type="ECO:0000256" key="7">
    <source>
        <dbReference type="SAM" id="MobiDB-lite"/>
    </source>
</evidence>
<dbReference type="InterPro" id="IPR002125">
    <property type="entry name" value="CMP_dCMP_dom"/>
</dbReference>
<comment type="catalytic activity">
    <reaction evidence="5 6">
        <text>adenosine(34) in tRNA + H2O + H(+) = inosine(34) in tRNA + NH4(+)</text>
        <dbReference type="Rhea" id="RHEA:43168"/>
        <dbReference type="Rhea" id="RHEA-COMP:10373"/>
        <dbReference type="Rhea" id="RHEA-COMP:10374"/>
        <dbReference type="ChEBI" id="CHEBI:15377"/>
        <dbReference type="ChEBI" id="CHEBI:15378"/>
        <dbReference type="ChEBI" id="CHEBI:28938"/>
        <dbReference type="ChEBI" id="CHEBI:74411"/>
        <dbReference type="ChEBI" id="CHEBI:82852"/>
        <dbReference type="EC" id="3.5.4.33"/>
    </reaction>
</comment>